<proteinExistence type="predicted"/>
<comment type="caution">
    <text evidence="2">The sequence shown here is derived from an EMBL/GenBank/DDBJ whole genome shotgun (WGS) entry which is preliminary data.</text>
</comment>
<reference evidence="2" key="1">
    <citation type="submission" date="2021-06" db="EMBL/GenBank/DDBJ databases">
        <authorList>
            <person name="Kallberg Y."/>
            <person name="Tangrot J."/>
            <person name="Rosling A."/>
        </authorList>
    </citation>
    <scope>NUCLEOTIDE SEQUENCE</scope>
    <source>
        <strain evidence="2">MA453B</strain>
    </source>
</reference>
<dbReference type="OrthoDB" id="1922221at2759"/>
<gene>
    <name evidence="2" type="ORF">DERYTH_LOCUS28446</name>
</gene>
<keyword evidence="3" id="KW-1185">Reference proteome</keyword>
<feature type="non-terminal residue" evidence="2">
    <location>
        <position position="1"/>
    </location>
</feature>
<feature type="coiled-coil region" evidence="1">
    <location>
        <begin position="4"/>
        <end position="31"/>
    </location>
</feature>
<dbReference type="AlphaFoldDB" id="A0A9N9KGA6"/>
<protein>
    <submittedName>
        <fullName evidence="2">25143_t:CDS:1</fullName>
    </submittedName>
</protein>
<evidence type="ECO:0000313" key="3">
    <source>
        <dbReference type="Proteomes" id="UP000789405"/>
    </source>
</evidence>
<dbReference type="Proteomes" id="UP000789405">
    <property type="component" value="Unassembled WGS sequence"/>
</dbReference>
<dbReference type="EMBL" id="CAJVPY010071055">
    <property type="protein sequence ID" value="CAG8828230.1"/>
    <property type="molecule type" value="Genomic_DNA"/>
</dbReference>
<organism evidence="2 3">
    <name type="scientific">Dentiscutata erythropus</name>
    <dbReference type="NCBI Taxonomy" id="1348616"/>
    <lineage>
        <taxon>Eukaryota</taxon>
        <taxon>Fungi</taxon>
        <taxon>Fungi incertae sedis</taxon>
        <taxon>Mucoromycota</taxon>
        <taxon>Glomeromycotina</taxon>
        <taxon>Glomeromycetes</taxon>
        <taxon>Diversisporales</taxon>
        <taxon>Gigasporaceae</taxon>
        <taxon>Dentiscutata</taxon>
    </lineage>
</organism>
<evidence type="ECO:0000256" key="1">
    <source>
        <dbReference type="SAM" id="Coils"/>
    </source>
</evidence>
<accession>A0A9N9KGA6</accession>
<keyword evidence="1" id="KW-0175">Coiled coil</keyword>
<sequence>MERLDEDSADLAFLEENLEKTEDLTEKMTSMLNVFDDRLVRLEASILPIHKSTQTLTKLVDSILNS</sequence>
<name>A0A9N9KGA6_9GLOM</name>
<evidence type="ECO:0000313" key="2">
    <source>
        <dbReference type="EMBL" id="CAG8828230.1"/>
    </source>
</evidence>